<evidence type="ECO:0000259" key="2">
    <source>
        <dbReference type="PROSITE" id="PS50837"/>
    </source>
</evidence>
<proteinExistence type="predicted"/>
<comment type="caution">
    <text evidence="3">The sequence shown here is derived from an EMBL/GenBank/DDBJ whole genome shotgun (WGS) entry which is preliminary data.</text>
</comment>
<dbReference type="Pfam" id="PF23948">
    <property type="entry name" value="ARM_5"/>
    <property type="match status" value="2"/>
</dbReference>
<dbReference type="InterPro" id="IPR056251">
    <property type="entry name" value="Arm_rpt_dom"/>
</dbReference>
<dbReference type="InterPro" id="IPR027417">
    <property type="entry name" value="P-loop_NTPase"/>
</dbReference>
<dbReference type="OrthoDB" id="3543169at2759"/>
<dbReference type="EMBL" id="JAAMPI010000056">
    <property type="protein sequence ID" value="KAF4636626.1"/>
    <property type="molecule type" value="Genomic_DNA"/>
</dbReference>
<dbReference type="Pfam" id="PF23238">
    <property type="entry name" value="DUF7068"/>
    <property type="match status" value="1"/>
</dbReference>
<dbReference type="InterPro" id="IPR055496">
    <property type="entry name" value="DUF7068"/>
</dbReference>
<keyword evidence="4" id="KW-1185">Reference proteome</keyword>
<feature type="region of interest" description="Disordered" evidence="1">
    <location>
        <begin position="1"/>
        <end position="24"/>
    </location>
</feature>
<evidence type="ECO:0000313" key="3">
    <source>
        <dbReference type="EMBL" id="KAF4636626.1"/>
    </source>
</evidence>
<reference evidence="3 4" key="1">
    <citation type="submission" date="2020-03" db="EMBL/GenBank/DDBJ databases">
        <title>Draft Genome Sequence of Cudoniella acicularis.</title>
        <authorList>
            <person name="Buettner E."/>
            <person name="Kellner H."/>
        </authorList>
    </citation>
    <scope>NUCLEOTIDE SEQUENCE [LARGE SCALE GENOMIC DNA]</scope>
    <source>
        <strain evidence="3 4">DSM 108380</strain>
    </source>
</reference>
<feature type="compositionally biased region" description="Polar residues" evidence="1">
    <location>
        <begin position="1"/>
        <end position="14"/>
    </location>
</feature>
<organism evidence="3 4">
    <name type="scientific">Cudoniella acicularis</name>
    <dbReference type="NCBI Taxonomy" id="354080"/>
    <lineage>
        <taxon>Eukaryota</taxon>
        <taxon>Fungi</taxon>
        <taxon>Dikarya</taxon>
        <taxon>Ascomycota</taxon>
        <taxon>Pezizomycotina</taxon>
        <taxon>Leotiomycetes</taxon>
        <taxon>Helotiales</taxon>
        <taxon>Tricladiaceae</taxon>
        <taxon>Cudoniella</taxon>
    </lineage>
</organism>
<dbReference type="PANTHER" id="PTHR46844:SF1">
    <property type="entry name" value="SLR5058 PROTEIN"/>
    <property type="match status" value="1"/>
</dbReference>
<dbReference type="InterPro" id="IPR007111">
    <property type="entry name" value="NACHT_NTPase"/>
</dbReference>
<protein>
    <recommendedName>
        <fullName evidence="2">NACHT domain-containing protein</fullName>
    </recommendedName>
</protein>
<dbReference type="PANTHER" id="PTHR46844">
    <property type="entry name" value="SLR5058 PROTEIN"/>
    <property type="match status" value="1"/>
</dbReference>
<dbReference type="Gene3D" id="3.40.50.300">
    <property type="entry name" value="P-loop containing nucleotide triphosphate hydrolases"/>
    <property type="match status" value="1"/>
</dbReference>
<sequence>MAPTQYPSRPTQTEDLVGRLKSRDTDPKEVEALQALSNKMIRVFQKEPLPYDVREAAALASIVTAKDYGDLFQAFVDGVTHKDHPEYLIGLETITKVFKDKPPLSYGLEAVAPSPLIKTEDQDCFRTFVNVIIVGGIQDGNNVDRKLSEGFKAIIEKVRADLPSSLSKGAFDKINNAISGTANCTDLDPKLLIGLIFALNRAEGVKWAGMRFGPLVDHLRRRLEDAVNQVEEETQYQLVPLLRIPNDEGPYKALWRHVRTIGEGTAKLASAVSTMDPSRLFDGLTTLQDFPDLLASMRDVFEALSNLYNGVEDATPRQKSWYAALRCADFLIDTKAFHHLEALVLKIPRNQEKEFLCGLYAHLEQAWVVGDAFARGEIVRFLDQVLVKIGSISKHPCVREWVKLIADTLEQPNWKNTVQPVPQSSLQRLLLRKKKEYAPTISKPERRDETLSRDLLEKAWSDCNEANVFYADIKIREHYLQNEEAPLKVERLSGDSLSMDRCYINLALVEQQGRNVSRSEEGDTKPQSSQFSLHARLKIETPPLDNQVSLDSLFSSRKAQDGKEALPERILIRGQAGVGKTTLCKKIVHEYLHGKIWPGLFTRLLWVPLRTLKGSSTDLKGWLRNNYFRAGDGDILARALIQAIGEPNTYGKTLFILDGQDEVRHESERETPGILKELLAQSHVIITSRPAGISLAHTGRIDLELETVGFYPDQVVAYIKKAAPDQAEEIQSFIQEHWLIQGLVRIPIQLEALCYSWDARTVNSGLVPKSMTTLYQAIERKLWKKDSARLGKSTVNEAKRALDNEIKLQVLREISFLRGLAFTGLFNDAIEFDAPILDIIWKHWNVVMGFPPSGEIRSENLADLSFLRSSDTSLSESRSYHFLHLTFQEFFAAQYFVEYWKSDKLLPCLVLNSGNFEPIKAENFLRKEKYNARYDILWRFVVGLLQVDCDETHNEQQLCRFFKKIEGQPRDLLGPAHQRLVMHCLSEVVLPQKIPEFNQLRADLEGHLLLWAEFECNLQGYSCLAAEMEFPEYILELVLRESPEDMKTKILKSLSERPKISTSIMDLVASWLGDNVLRSLKIEALNMFQYQSQRSTCQKESLEK</sequence>
<dbReference type="AlphaFoldDB" id="A0A8H4W7W4"/>
<name>A0A8H4W7W4_9HELO</name>
<evidence type="ECO:0000256" key="1">
    <source>
        <dbReference type="SAM" id="MobiDB-lite"/>
    </source>
</evidence>
<feature type="domain" description="NACHT" evidence="2">
    <location>
        <begin position="568"/>
        <end position="684"/>
    </location>
</feature>
<evidence type="ECO:0000313" key="4">
    <source>
        <dbReference type="Proteomes" id="UP000566819"/>
    </source>
</evidence>
<dbReference type="PROSITE" id="PS50837">
    <property type="entry name" value="NACHT"/>
    <property type="match status" value="1"/>
</dbReference>
<gene>
    <name evidence="3" type="ORF">G7Y89_g1439</name>
</gene>
<dbReference type="Pfam" id="PF05729">
    <property type="entry name" value="NACHT"/>
    <property type="match status" value="1"/>
</dbReference>
<dbReference type="Proteomes" id="UP000566819">
    <property type="component" value="Unassembled WGS sequence"/>
</dbReference>
<dbReference type="SUPFAM" id="SSF52540">
    <property type="entry name" value="P-loop containing nucleoside triphosphate hydrolases"/>
    <property type="match status" value="1"/>
</dbReference>
<accession>A0A8H4W7W4</accession>